<dbReference type="GO" id="GO:0070175">
    <property type="term" value="P:positive regulation of enamel mineralization"/>
    <property type="evidence" value="ECO:0007669"/>
    <property type="project" value="TreeGrafter"/>
</dbReference>
<dbReference type="RefSeq" id="XP_007519907.1">
    <property type="nucleotide sequence ID" value="XM_007519845.2"/>
</dbReference>
<evidence type="ECO:0000256" key="1">
    <source>
        <dbReference type="SAM" id="SignalP"/>
    </source>
</evidence>
<proteinExistence type="predicted"/>
<dbReference type="InParanoid" id="A0A1S2ZIK7"/>
<evidence type="ECO:0000313" key="3">
    <source>
        <dbReference type="RefSeq" id="XP_007519907.1"/>
    </source>
</evidence>
<dbReference type="InterPro" id="IPR031706">
    <property type="entry name" value="ODAPH"/>
</dbReference>
<protein>
    <submittedName>
        <fullName evidence="3">Odontogenesis associated phosphoprotein</fullName>
    </submittedName>
</protein>
<evidence type="ECO:0000313" key="2">
    <source>
        <dbReference type="Proteomes" id="UP001652624"/>
    </source>
</evidence>
<keyword evidence="1" id="KW-0732">Signal</keyword>
<feature type="chain" id="PRO_5010295286" evidence="1">
    <location>
        <begin position="24"/>
        <end position="133"/>
    </location>
</feature>
<gene>
    <name evidence="3" type="primary">ODAPH</name>
</gene>
<reference evidence="3" key="1">
    <citation type="submission" date="2025-08" db="UniProtKB">
        <authorList>
            <consortium name="RefSeq"/>
        </authorList>
    </citation>
    <scope>IDENTIFICATION</scope>
</reference>
<dbReference type="STRING" id="9365.ENSEEUP00000012003"/>
<feature type="signal peptide" evidence="1">
    <location>
        <begin position="1"/>
        <end position="23"/>
    </location>
</feature>
<accession>A0A1S2ZIK7</accession>
<name>A0A1S2ZIK7_ERIEU</name>
<dbReference type="Pfam" id="PF15848">
    <property type="entry name" value="ODAPH"/>
    <property type="match status" value="1"/>
</dbReference>
<organism evidence="2 3">
    <name type="scientific">Erinaceus europaeus</name>
    <name type="common">Western European hedgehog</name>
    <dbReference type="NCBI Taxonomy" id="9365"/>
    <lineage>
        <taxon>Eukaryota</taxon>
        <taxon>Metazoa</taxon>
        <taxon>Chordata</taxon>
        <taxon>Craniata</taxon>
        <taxon>Vertebrata</taxon>
        <taxon>Euteleostomi</taxon>
        <taxon>Mammalia</taxon>
        <taxon>Eutheria</taxon>
        <taxon>Laurasiatheria</taxon>
        <taxon>Eulipotyphla</taxon>
        <taxon>Erinaceidae</taxon>
        <taxon>Erinaceinae</taxon>
        <taxon>Erinaceus</taxon>
    </lineage>
</organism>
<keyword evidence="2" id="KW-1185">Reference proteome</keyword>
<dbReference type="PANTHER" id="PTHR40376">
    <property type="entry name" value="ODONTOGENESIS ASSOCIATED PHOSPHOPROTEIN"/>
    <property type="match status" value="1"/>
</dbReference>
<dbReference type="AlphaFoldDB" id="A0A1S2ZIK7"/>
<dbReference type="PANTHER" id="PTHR40376:SF1">
    <property type="entry name" value="ODONTOGENESIS ASSOCIATED PHOSPHOPROTEIN"/>
    <property type="match status" value="1"/>
</dbReference>
<sequence>MAHRLCFPCWLLLCWLLVTVAEGQQAAVTLPGGSQNNVDPTDCRIFTLTPPPTTRSPATRVQSITRTPRCPIRFFPPKLPRIPVRLPNRPFFPPRCNHRFQFHPFFGPQRYFSRRYGYISRRNFQSASSSEES</sequence>
<dbReference type="eggNOG" id="ENOG502TDVZ">
    <property type="taxonomic scope" value="Eukaryota"/>
</dbReference>
<dbReference type="Proteomes" id="UP001652624">
    <property type="component" value="Chromosome 3"/>
</dbReference>
<dbReference type="OrthoDB" id="9450558at2759"/>